<dbReference type="InterPro" id="IPR010111">
    <property type="entry name" value="Kynureninase"/>
</dbReference>
<reference evidence="2" key="1">
    <citation type="submission" date="2018-05" db="EMBL/GenBank/DDBJ databases">
        <authorList>
            <person name="Lanie J.A."/>
            <person name="Ng W.-L."/>
            <person name="Kazmierczak K.M."/>
            <person name="Andrzejewski T.M."/>
            <person name="Davidsen T.M."/>
            <person name="Wayne K.J."/>
            <person name="Tettelin H."/>
            <person name="Glass J.I."/>
            <person name="Rusch D."/>
            <person name="Podicherti R."/>
            <person name="Tsui H.-C.T."/>
            <person name="Winkler M.E."/>
        </authorList>
    </citation>
    <scope>NUCLEOTIDE SEQUENCE</scope>
</reference>
<dbReference type="AlphaFoldDB" id="A0A383AN79"/>
<dbReference type="EMBL" id="UINC01193498">
    <property type="protein sequence ID" value="SVE09144.1"/>
    <property type="molecule type" value="Genomic_DNA"/>
</dbReference>
<evidence type="ECO:0008006" key="3">
    <source>
        <dbReference type="Google" id="ProtNLM"/>
    </source>
</evidence>
<dbReference type="GO" id="GO:0030429">
    <property type="term" value="F:kynureninase activity"/>
    <property type="evidence" value="ECO:0007669"/>
    <property type="project" value="InterPro"/>
</dbReference>
<protein>
    <recommendedName>
        <fullName evidence="3">Kynureninase</fullName>
    </recommendedName>
</protein>
<sequence>MNNLTREDFIKLDTLDPIKKAREEFSLPKDVIYFDGNSLGPLPKNTIKSLDSVIQREWGDGLVRSWNDENWINLPRNLGNQIAPLIGAKEGEVIV</sequence>
<dbReference type="InterPro" id="IPR015422">
    <property type="entry name" value="PyrdxlP-dep_Trfase_small"/>
</dbReference>
<dbReference type="SUPFAM" id="SSF53383">
    <property type="entry name" value="PLP-dependent transferases"/>
    <property type="match status" value="1"/>
</dbReference>
<accession>A0A383AN79</accession>
<dbReference type="PANTHER" id="PTHR14084">
    <property type="entry name" value="KYNURENINASE"/>
    <property type="match status" value="1"/>
</dbReference>
<evidence type="ECO:0000256" key="1">
    <source>
        <dbReference type="ARBA" id="ARBA00022898"/>
    </source>
</evidence>
<name>A0A383AN79_9ZZZZ</name>
<dbReference type="GO" id="GO:0009435">
    <property type="term" value="P:NAD+ biosynthetic process"/>
    <property type="evidence" value="ECO:0007669"/>
    <property type="project" value="InterPro"/>
</dbReference>
<keyword evidence="1" id="KW-0663">Pyridoxal phosphate</keyword>
<evidence type="ECO:0000313" key="2">
    <source>
        <dbReference type="EMBL" id="SVE09144.1"/>
    </source>
</evidence>
<dbReference type="GO" id="GO:0030170">
    <property type="term" value="F:pyridoxal phosphate binding"/>
    <property type="evidence" value="ECO:0007669"/>
    <property type="project" value="InterPro"/>
</dbReference>
<gene>
    <name evidence="2" type="ORF">METZ01_LOCUS461998</name>
</gene>
<dbReference type="GO" id="GO:0019441">
    <property type="term" value="P:L-tryptophan catabolic process to kynurenine"/>
    <property type="evidence" value="ECO:0007669"/>
    <property type="project" value="TreeGrafter"/>
</dbReference>
<dbReference type="PANTHER" id="PTHR14084:SF0">
    <property type="entry name" value="KYNURENINASE"/>
    <property type="match status" value="1"/>
</dbReference>
<dbReference type="GO" id="GO:0043420">
    <property type="term" value="P:anthranilate metabolic process"/>
    <property type="evidence" value="ECO:0007669"/>
    <property type="project" value="TreeGrafter"/>
</dbReference>
<dbReference type="InterPro" id="IPR015424">
    <property type="entry name" value="PyrdxlP-dep_Trfase"/>
</dbReference>
<organism evidence="2">
    <name type="scientific">marine metagenome</name>
    <dbReference type="NCBI Taxonomy" id="408172"/>
    <lineage>
        <taxon>unclassified sequences</taxon>
        <taxon>metagenomes</taxon>
        <taxon>ecological metagenomes</taxon>
    </lineage>
</organism>
<proteinExistence type="predicted"/>
<dbReference type="GO" id="GO:0005737">
    <property type="term" value="C:cytoplasm"/>
    <property type="evidence" value="ECO:0007669"/>
    <property type="project" value="InterPro"/>
</dbReference>
<dbReference type="Gene3D" id="3.90.1150.10">
    <property type="entry name" value="Aspartate Aminotransferase, domain 1"/>
    <property type="match status" value="1"/>
</dbReference>
<feature type="non-terminal residue" evidence="2">
    <location>
        <position position="95"/>
    </location>
</feature>